<evidence type="ECO:0000256" key="5">
    <source>
        <dbReference type="ARBA" id="ARBA00022747"/>
    </source>
</evidence>
<dbReference type="EC" id="2.1.1.72" evidence="1"/>
<evidence type="ECO:0000259" key="10">
    <source>
        <dbReference type="Pfam" id="PF23653"/>
    </source>
</evidence>
<gene>
    <name evidence="12" type="ORF">ACFSUS_10620</name>
</gene>
<dbReference type="InterPro" id="IPR025931">
    <property type="entry name" value="TaqI_C"/>
</dbReference>
<dbReference type="GO" id="GO:0008168">
    <property type="term" value="F:methyltransferase activity"/>
    <property type="evidence" value="ECO:0007669"/>
    <property type="project" value="UniProtKB-KW"/>
</dbReference>
<dbReference type="Pfam" id="PF07669">
    <property type="entry name" value="Eco57I"/>
    <property type="match status" value="1"/>
</dbReference>
<keyword evidence="5" id="KW-0680">Restriction system</keyword>
<keyword evidence="13" id="KW-1185">Reference proteome</keyword>
<evidence type="ECO:0000313" key="13">
    <source>
        <dbReference type="Proteomes" id="UP001597469"/>
    </source>
</evidence>
<keyword evidence="4" id="KW-0949">S-adenosyl-L-methionine</keyword>
<protein>
    <recommendedName>
        <fullName evidence="1">site-specific DNA-methyltransferase (adenine-specific)</fullName>
        <ecNumber evidence="1">2.1.1.72</ecNumber>
    </recommendedName>
</protein>
<dbReference type="InterPro" id="IPR050953">
    <property type="entry name" value="N4_N6_ade-DNA_methylase"/>
</dbReference>
<dbReference type="Gene3D" id="3.40.50.150">
    <property type="entry name" value="Vaccinia Virus protein VP39"/>
    <property type="match status" value="1"/>
</dbReference>
<dbReference type="SUPFAM" id="SSF53335">
    <property type="entry name" value="S-adenosyl-L-methionine-dependent methyltransferases"/>
    <property type="match status" value="1"/>
</dbReference>
<dbReference type="Pfam" id="PF12950">
    <property type="entry name" value="TaqI_C"/>
    <property type="match status" value="1"/>
</dbReference>
<dbReference type="InterPro" id="IPR055573">
    <property type="entry name" value="DUF7149"/>
</dbReference>
<dbReference type="Pfam" id="PF25120">
    <property type="entry name" value="DUF7814"/>
    <property type="match status" value="1"/>
</dbReference>
<evidence type="ECO:0000259" key="11">
    <source>
        <dbReference type="Pfam" id="PF25120"/>
    </source>
</evidence>
<accession>A0ABW5M338</accession>
<evidence type="ECO:0000256" key="2">
    <source>
        <dbReference type="ARBA" id="ARBA00022603"/>
    </source>
</evidence>
<dbReference type="InterPro" id="IPR011639">
    <property type="entry name" value="MethylTrfase_TaqI-like_dom"/>
</dbReference>
<evidence type="ECO:0000313" key="12">
    <source>
        <dbReference type="EMBL" id="MFD2571089.1"/>
    </source>
</evidence>
<name>A0ABW5M338_9BACT</name>
<evidence type="ECO:0000256" key="1">
    <source>
        <dbReference type="ARBA" id="ARBA00011900"/>
    </source>
</evidence>
<dbReference type="Pfam" id="PF23653">
    <property type="entry name" value="DUF7149"/>
    <property type="match status" value="1"/>
</dbReference>
<evidence type="ECO:0000259" key="8">
    <source>
        <dbReference type="Pfam" id="PF07669"/>
    </source>
</evidence>
<evidence type="ECO:0000256" key="3">
    <source>
        <dbReference type="ARBA" id="ARBA00022679"/>
    </source>
</evidence>
<keyword evidence="2 12" id="KW-0489">Methyltransferase</keyword>
<keyword evidence="6" id="KW-0238">DNA-binding</keyword>
<proteinExistence type="predicted"/>
<dbReference type="Proteomes" id="UP001597469">
    <property type="component" value="Unassembled WGS sequence"/>
</dbReference>
<dbReference type="PANTHER" id="PTHR33841">
    <property type="entry name" value="DNA METHYLTRANSFERASE YEEA-RELATED"/>
    <property type="match status" value="1"/>
</dbReference>
<evidence type="ECO:0000256" key="6">
    <source>
        <dbReference type="ARBA" id="ARBA00023125"/>
    </source>
</evidence>
<organism evidence="12 13">
    <name type="scientific">Spirosoma soli</name>
    <dbReference type="NCBI Taxonomy" id="1770529"/>
    <lineage>
        <taxon>Bacteria</taxon>
        <taxon>Pseudomonadati</taxon>
        <taxon>Bacteroidota</taxon>
        <taxon>Cytophagia</taxon>
        <taxon>Cytophagales</taxon>
        <taxon>Cytophagaceae</taxon>
        <taxon>Spirosoma</taxon>
    </lineage>
</organism>
<keyword evidence="3" id="KW-0808">Transferase</keyword>
<dbReference type="GO" id="GO:0032259">
    <property type="term" value="P:methylation"/>
    <property type="evidence" value="ECO:0007669"/>
    <property type="project" value="UniProtKB-KW"/>
</dbReference>
<comment type="caution">
    <text evidence="12">The sequence shown here is derived from an EMBL/GenBank/DDBJ whole genome shotgun (WGS) entry which is preliminary data.</text>
</comment>
<feature type="domain" description="Type II methyltransferase M.TaqI-like" evidence="8">
    <location>
        <begin position="663"/>
        <end position="944"/>
    </location>
</feature>
<dbReference type="PANTHER" id="PTHR33841:SF1">
    <property type="entry name" value="DNA METHYLTRANSFERASE A"/>
    <property type="match status" value="1"/>
</dbReference>
<feature type="domain" description="DUF7814" evidence="11">
    <location>
        <begin position="239"/>
        <end position="474"/>
    </location>
</feature>
<sequence length="1226" mass="139412">MRLLLRKPTQVLNKAYAKQSISQGRMDLFRQALGRLFSRVDENGAEEHQKNIIAGFLNEAFYERPFTINTHERTGLVIHHSSSSQLPTEAIINAKTVFAGEMMTTIKNNVKALHELILYYFDERERQPETVISQLIITDVYNWFIFDEPDFRQFFYENVKLRKLYQIKQQQQRDNAFFYAETARILRELDAEVPVTCLNLRKTADILKSPPQQADYVLIPIFKLFSPEHLLKLPYPNDANTLNQAFYNELLHILGFHEIEESRSASRKSVAVSVKRIQRLPPDQRLTGALLENTIQRLEETNALAKLENREQYGVDENDQLFNVALTLCFTWITRLVFLKLLESQLVRYHRGDGSFSFLGPQHIRRFEELNELFFDVLALPQDQRPANVSSQYDDGRPDSLPYVNSSLFELTDLERKTLTVNDLNDQTDLPLFGQTILKSEDTRRLPTLHYLLTFLDAYDFVCDGAAEVQPDGKPSINTAGLGLVLEKLNGYRDGSFFTPGFITTYVVRDAIRKAVVARFNERFGWTCADTTALYDRLSSISLPEANAVVNSLRIVDPAVGSGQLLVSALNELIALKAELGILVDRDGRLLHHCTITIADDELIIANEDGEIFQYVAPDLRNANGHVRANGLQRSDVGIRVVHSEVQRVQETLFHEKQTLLENCLFGVDINPNAISICRLRLWIELLKSLYYRVDGRETKELVLLPSLDINIRVGNSLVSRFDTEFRIDSLRNQGLREKLLPMLQQYTTDLLAYKHSYDKAQKDNVRTRIQQFHEFVVQMALVDQKDYADIRRLEAKLAQSALTLDFIDQDAQFLNLTSQLNAKKRAFANKQRIFEQAFEWRFAFPEILDEAGDYVGFDLVVNQPPCRSIVESYEKKYLSSKYKATADLYTLFLERGLELVKPQGLLAYVMPSSWQTGSAYYAARKLLAEHGTLENGITLPHHVFEDANLEMGLYQIRKGYQKTYNAAVFAFNPEAEITEDLASHVRFASVASSVWTNTAGLELIFDNKILSVKQRLTAFPKTLAAISTVVRGIVVNKKDASDHQIDETYVPFFSGIINRYTAPVPDSFIRYGENSSEAYALIDKQRLLVRQKPGRPFRIIATWTKDKFATKPDLYTLVITDSAYSVKYILAILNSSFATYLKTAGLLGGDKQSLTQLTINDIRAAPIPELSPEAQAPFISVVDAILSAKQGDSGADTSELESTLDALVFDLYGLTAEEQRMVFGK</sequence>
<dbReference type="EMBL" id="JBHULN010000005">
    <property type="protein sequence ID" value="MFD2571089.1"/>
    <property type="molecule type" value="Genomic_DNA"/>
</dbReference>
<dbReference type="InterPro" id="IPR056716">
    <property type="entry name" value="DUF7814"/>
</dbReference>
<reference evidence="13" key="1">
    <citation type="journal article" date="2019" name="Int. J. Syst. Evol. Microbiol.">
        <title>The Global Catalogue of Microorganisms (GCM) 10K type strain sequencing project: providing services to taxonomists for standard genome sequencing and annotation.</title>
        <authorList>
            <consortium name="The Broad Institute Genomics Platform"/>
            <consortium name="The Broad Institute Genome Sequencing Center for Infectious Disease"/>
            <person name="Wu L."/>
            <person name="Ma J."/>
        </authorList>
    </citation>
    <scope>NUCLEOTIDE SEQUENCE [LARGE SCALE GENOMIC DNA]</scope>
    <source>
        <strain evidence="13">KCTC 42805</strain>
    </source>
</reference>
<dbReference type="PRINTS" id="PR00507">
    <property type="entry name" value="N12N6MTFRASE"/>
</dbReference>
<comment type="catalytic activity">
    <reaction evidence="7">
        <text>a 2'-deoxyadenosine in DNA + S-adenosyl-L-methionine = an N(6)-methyl-2'-deoxyadenosine in DNA + S-adenosyl-L-homocysteine + H(+)</text>
        <dbReference type="Rhea" id="RHEA:15197"/>
        <dbReference type="Rhea" id="RHEA-COMP:12418"/>
        <dbReference type="Rhea" id="RHEA-COMP:12419"/>
        <dbReference type="ChEBI" id="CHEBI:15378"/>
        <dbReference type="ChEBI" id="CHEBI:57856"/>
        <dbReference type="ChEBI" id="CHEBI:59789"/>
        <dbReference type="ChEBI" id="CHEBI:90615"/>
        <dbReference type="ChEBI" id="CHEBI:90616"/>
        <dbReference type="EC" id="2.1.1.72"/>
    </reaction>
</comment>
<evidence type="ECO:0000256" key="4">
    <source>
        <dbReference type="ARBA" id="ARBA00022691"/>
    </source>
</evidence>
<dbReference type="RefSeq" id="WP_381522319.1">
    <property type="nucleotide sequence ID" value="NZ_JBHULN010000005.1"/>
</dbReference>
<evidence type="ECO:0000259" key="9">
    <source>
        <dbReference type="Pfam" id="PF12950"/>
    </source>
</evidence>
<evidence type="ECO:0000256" key="7">
    <source>
        <dbReference type="ARBA" id="ARBA00047942"/>
    </source>
</evidence>
<feature type="domain" description="DUF7149" evidence="10">
    <location>
        <begin position="7"/>
        <end position="238"/>
    </location>
</feature>
<feature type="domain" description="TaqI-like C-terminal specificity" evidence="9">
    <location>
        <begin position="1055"/>
        <end position="1168"/>
    </location>
</feature>
<dbReference type="InterPro" id="IPR029063">
    <property type="entry name" value="SAM-dependent_MTases_sf"/>
</dbReference>